<proteinExistence type="predicted"/>
<name>A0A699VWT3_TANCI</name>
<dbReference type="Pfam" id="PF14223">
    <property type="entry name" value="Retrotran_gag_2"/>
    <property type="match status" value="1"/>
</dbReference>
<feature type="non-terminal residue" evidence="1">
    <location>
        <position position="164"/>
    </location>
</feature>
<gene>
    <name evidence="1" type="ORF">Tci_908353</name>
</gene>
<dbReference type="AlphaFoldDB" id="A0A699VWT3"/>
<reference evidence="1" key="1">
    <citation type="journal article" date="2019" name="Sci. Rep.">
        <title>Draft genome of Tanacetum cinerariifolium, the natural source of mosquito coil.</title>
        <authorList>
            <person name="Yamashiro T."/>
            <person name="Shiraishi A."/>
            <person name="Satake H."/>
            <person name="Nakayama K."/>
        </authorList>
    </citation>
    <scope>NUCLEOTIDE SEQUENCE</scope>
</reference>
<protein>
    <submittedName>
        <fullName evidence="1">Integrase, catalytic region, zinc finger, CCHC-type, peptidase aspartic, catalytic</fullName>
    </submittedName>
</protein>
<evidence type="ECO:0000313" key="1">
    <source>
        <dbReference type="EMBL" id="GFD36384.1"/>
    </source>
</evidence>
<dbReference type="EMBL" id="BKCJ011471045">
    <property type="protein sequence ID" value="GFD36384.1"/>
    <property type="molecule type" value="Genomic_DNA"/>
</dbReference>
<sequence>INHYTDAKDIWDNVKMLLEGSELTKEYRESQLYDEFEHFREHKEESINDYYVRFSKLINDMRNIKMTMPKLQLNSKFVNNMLPEWGRFVTTVKLNRGLRESNYDQLFAYLKQHEAHTKENKMVLERLAQPIAQPTTDPLALFSNVSNAQHGLPSSSTSSITPLT</sequence>
<feature type="non-terminal residue" evidence="1">
    <location>
        <position position="1"/>
    </location>
</feature>
<organism evidence="1">
    <name type="scientific">Tanacetum cinerariifolium</name>
    <name type="common">Dalmatian daisy</name>
    <name type="synonym">Chrysanthemum cinerariifolium</name>
    <dbReference type="NCBI Taxonomy" id="118510"/>
    <lineage>
        <taxon>Eukaryota</taxon>
        <taxon>Viridiplantae</taxon>
        <taxon>Streptophyta</taxon>
        <taxon>Embryophyta</taxon>
        <taxon>Tracheophyta</taxon>
        <taxon>Spermatophyta</taxon>
        <taxon>Magnoliopsida</taxon>
        <taxon>eudicotyledons</taxon>
        <taxon>Gunneridae</taxon>
        <taxon>Pentapetalae</taxon>
        <taxon>asterids</taxon>
        <taxon>campanulids</taxon>
        <taxon>Asterales</taxon>
        <taxon>Asteraceae</taxon>
        <taxon>Asteroideae</taxon>
        <taxon>Anthemideae</taxon>
        <taxon>Anthemidinae</taxon>
        <taxon>Tanacetum</taxon>
    </lineage>
</organism>
<comment type="caution">
    <text evidence="1">The sequence shown here is derived from an EMBL/GenBank/DDBJ whole genome shotgun (WGS) entry which is preliminary data.</text>
</comment>
<accession>A0A699VWT3</accession>